<gene>
    <name evidence="6" type="ORF">IPP15_23770</name>
</gene>
<dbReference type="InterPro" id="IPR019775">
    <property type="entry name" value="WD40_repeat_CS"/>
</dbReference>
<evidence type="ECO:0000256" key="1">
    <source>
        <dbReference type="ARBA" id="ARBA00022574"/>
    </source>
</evidence>
<feature type="repeat" description="WD" evidence="3">
    <location>
        <begin position="1210"/>
        <end position="1242"/>
    </location>
</feature>
<dbReference type="InterPro" id="IPR001680">
    <property type="entry name" value="WD40_rpt"/>
</dbReference>
<dbReference type="SUPFAM" id="SSF52540">
    <property type="entry name" value="P-loop containing nucleoside triphosphate hydrolases"/>
    <property type="match status" value="1"/>
</dbReference>
<dbReference type="Pfam" id="PF00400">
    <property type="entry name" value="WD40"/>
    <property type="match status" value="8"/>
</dbReference>
<keyword evidence="2" id="KW-0677">Repeat</keyword>
<feature type="domain" description="CHAT" evidence="4">
    <location>
        <begin position="17"/>
        <end position="176"/>
    </location>
</feature>
<dbReference type="EMBL" id="JADKGY010000035">
    <property type="protein sequence ID" value="MBK9985319.1"/>
    <property type="molecule type" value="Genomic_DNA"/>
</dbReference>
<proteinExistence type="predicted"/>
<organism evidence="6 7">
    <name type="scientific">Candidatus Opimibacter skivensis</name>
    <dbReference type="NCBI Taxonomy" id="2982028"/>
    <lineage>
        <taxon>Bacteria</taxon>
        <taxon>Pseudomonadati</taxon>
        <taxon>Bacteroidota</taxon>
        <taxon>Saprospiria</taxon>
        <taxon>Saprospirales</taxon>
        <taxon>Saprospiraceae</taxon>
        <taxon>Candidatus Opimibacter</taxon>
    </lineage>
</organism>
<dbReference type="Pfam" id="PF20703">
    <property type="entry name" value="nSTAND1"/>
    <property type="match status" value="1"/>
</dbReference>
<dbReference type="InterPro" id="IPR011047">
    <property type="entry name" value="Quinoprotein_ADH-like_sf"/>
</dbReference>
<dbReference type="InterPro" id="IPR027417">
    <property type="entry name" value="P-loop_NTPase"/>
</dbReference>
<comment type="caution">
    <text evidence="6">The sequence shown here is derived from an EMBL/GenBank/DDBJ whole genome shotgun (WGS) entry which is preliminary data.</text>
</comment>
<dbReference type="PANTHER" id="PTHR19848:SF8">
    <property type="entry name" value="F-BOX AND WD REPEAT DOMAIN CONTAINING 7"/>
    <property type="match status" value="1"/>
</dbReference>
<evidence type="ECO:0000259" key="4">
    <source>
        <dbReference type="Pfam" id="PF12770"/>
    </source>
</evidence>
<feature type="repeat" description="WD" evidence="3">
    <location>
        <begin position="1130"/>
        <end position="1164"/>
    </location>
</feature>
<dbReference type="SMART" id="SM00320">
    <property type="entry name" value="WD40"/>
    <property type="match status" value="12"/>
</dbReference>
<feature type="repeat" description="WD" evidence="3">
    <location>
        <begin position="1329"/>
        <end position="1360"/>
    </location>
</feature>
<name>A0A9D7T023_9BACT</name>
<feature type="repeat" description="WD" evidence="3">
    <location>
        <begin position="1288"/>
        <end position="1322"/>
    </location>
</feature>
<evidence type="ECO:0000259" key="5">
    <source>
        <dbReference type="Pfam" id="PF20703"/>
    </source>
</evidence>
<accession>A0A9D7T023</accession>
<feature type="repeat" description="WD" evidence="3">
    <location>
        <begin position="1090"/>
        <end position="1131"/>
    </location>
</feature>
<dbReference type="InterPro" id="IPR015943">
    <property type="entry name" value="WD40/YVTN_repeat-like_dom_sf"/>
</dbReference>
<evidence type="ECO:0000313" key="6">
    <source>
        <dbReference type="EMBL" id="MBK9985319.1"/>
    </source>
</evidence>
<dbReference type="CDD" id="cd00200">
    <property type="entry name" value="WD40"/>
    <property type="match status" value="2"/>
</dbReference>
<dbReference type="PROSITE" id="PS50294">
    <property type="entry name" value="WD_REPEATS_REGION"/>
    <property type="match status" value="5"/>
</dbReference>
<dbReference type="PROSITE" id="PS00678">
    <property type="entry name" value="WD_REPEATS_1"/>
    <property type="match status" value="2"/>
</dbReference>
<dbReference type="PRINTS" id="PR00320">
    <property type="entry name" value="GPROTEINBRPT"/>
</dbReference>
<dbReference type="Proteomes" id="UP000808337">
    <property type="component" value="Unassembled WGS sequence"/>
</dbReference>
<dbReference type="InterPro" id="IPR049052">
    <property type="entry name" value="nSTAND1"/>
</dbReference>
<evidence type="ECO:0000256" key="2">
    <source>
        <dbReference type="ARBA" id="ARBA00022737"/>
    </source>
</evidence>
<dbReference type="SUPFAM" id="SSF50998">
    <property type="entry name" value="Quinoprotein alcohol dehydrogenase-like"/>
    <property type="match status" value="2"/>
</dbReference>
<keyword evidence="1 3" id="KW-0853">WD repeat</keyword>
<protein>
    <submittedName>
        <fullName evidence="6">AAA family ATPase</fullName>
    </submittedName>
</protein>
<dbReference type="InterPro" id="IPR024983">
    <property type="entry name" value="CHAT_dom"/>
</dbReference>
<dbReference type="PANTHER" id="PTHR19848">
    <property type="entry name" value="WD40 REPEAT PROTEIN"/>
    <property type="match status" value="1"/>
</dbReference>
<dbReference type="Gene3D" id="2.130.10.10">
    <property type="entry name" value="YVTN repeat-like/Quinoprotein amine dehydrogenase"/>
    <property type="match status" value="3"/>
</dbReference>
<feature type="repeat" description="WD" evidence="3">
    <location>
        <begin position="1021"/>
        <end position="1043"/>
    </location>
</feature>
<evidence type="ECO:0000313" key="7">
    <source>
        <dbReference type="Proteomes" id="UP000808337"/>
    </source>
</evidence>
<sequence>MTPVILLAFANDKQNTGAGYLRGLTAERNAIRDALSKAEENGLCQVLVEPDATIDRIFDLFQNSTYRDRIAIFHYGGHADSYSLLLESASGATAAAHSEGLVNFLAKQKSLKLVFLNGCSSQKQSEELVAAGLPAVIGTSQSINDKVATGLASRFYKGMSAGMNVERAWTDAVDQIKTENGAENSKALFVESILGSPGEDQFPWKLYTGEGGTISKAWNLPEAANQPLFGLELPNTYYRKLPAAPFVGLRSFKQEEAAIFFGRGNDIRSLYTQLGREQPVILLSGKKGVGKSSLLAAGLAPRLESSYVVSCNDSSENNISDRLSSALDQLREENGLEKLPPKDKSNLNEKIAELQKLISTVTGYAKDILQNELQQLIHLDGVERLNYYEQWINIEEKTGKPLIIILDEISSDPAEWKTFIDILVSLFETKKAPVGKLVLSIGEENHALFCDLLQSAHFPYADVFLQPLTWDGLNEAITGITLSPVTKEFYRLQIENTPSNNFPTTLCGDLSDGDNTLVAPYLQVILSDLWSSAVLENAQIPSFTMRSYQQGILSGEIMDRFLNQQLATLKEWNRESVQSGLGLDLLYRHTSALGKSEILEAVKRKMIYRDREEIINSLIRKCKELFLLTTAHSEGTNLGHNLLALVVIRQYSISLSPGQQAARILSAKTGETAEQGKNSWLNEADLDAVEKGMQGMRSLSDKEKELLEFSRIKKVQAQKDRQRNRIIRGVLGAVVVIFAALAGWQWHVASQRYQYARAGELAFTAREELKKDNTLALDVAYNAYSTLEENSPPLLILALSDIFHTQDEMPLYKSNFPHTKKVFTAVFSPDGKQVLTASEDGYAKLWDINGKEILSLPHEIEVKSAAFSPNGQQILTLTRTNVYLWEKDGRLTDKDSIPESMTSLDSFSTDGMKIIRSTINTGAYSSMIRKLKQDNNIVIFSPAENLLLTIQNGNCTLFDKEGNALKDTFSSGVINAAFSVDGLLFLTITPDSNSAHITVWDDHGDSLYSFRCKGTEVSAVFSPDGKSILTASNDFTAKLWDFSQPFLHRFPRQSQAVNTIDYFPEGNRYVTASFDSTARIWDASGKLIDSLKHGSVVTSALFSPDGLRIITASRDSTARIWDPKESHVIVLKHKGEVTNASFSHKGDLILTSSLDSLARLWKVDGQLVHSFHLKGDVLWSGFSPDDTHILTISSDSAVTVLDIQGNVLHVMKHKNKIYSASFSHDGQYLLTSCADSTVRKYSAAGELLLTLHHNEKPKQAIFTPDDHNILTGGKLIKIWAADGTIIDSLPHTANVSTVSVAPDGHHILTTCYDGRAYLWTINGELVATYRKHTAKINDGVFTPDGSHILTASDDGYIYRWRTPWAIYSGLTSNPIYQLSEKEKEEFGVVR</sequence>
<reference evidence="6 7" key="1">
    <citation type="submission" date="2020-10" db="EMBL/GenBank/DDBJ databases">
        <title>Connecting structure to function with the recovery of over 1000 high-quality activated sludge metagenome-assembled genomes encoding full-length rRNA genes using long-read sequencing.</title>
        <authorList>
            <person name="Singleton C.M."/>
            <person name="Petriglieri F."/>
            <person name="Kristensen J.M."/>
            <person name="Kirkegaard R.H."/>
            <person name="Michaelsen T.Y."/>
            <person name="Andersen M.H."/>
            <person name="Karst S.M."/>
            <person name="Dueholm M.S."/>
            <person name="Nielsen P.H."/>
            <person name="Albertsen M."/>
        </authorList>
    </citation>
    <scope>NUCLEOTIDE SEQUENCE [LARGE SCALE GENOMIC DNA]</scope>
    <source>
        <strain evidence="6">Ribe_18-Q3-R11-54_MAXAC.273</strain>
    </source>
</reference>
<evidence type="ECO:0000256" key="3">
    <source>
        <dbReference type="PROSITE-ProRule" id="PRU00221"/>
    </source>
</evidence>
<feature type="repeat" description="WD" evidence="3">
    <location>
        <begin position="1050"/>
        <end position="1082"/>
    </location>
</feature>
<feature type="domain" description="Novel STAND NTPase 1" evidence="5">
    <location>
        <begin position="245"/>
        <end position="577"/>
    </location>
</feature>
<dbReference type="InterPro" id="IPR020472">
    <property type="entry name" value="WD40_PAC1"/>
</dbReference>
<dbReference type="Pfam" id="PF12770">
    <property type="entry name" value="CHAT"/>
    <property type="match status" value="1"/>
</dbReference>
<dbReference type="Gene3D" id="3.40.50.300">
    <property type="entry name" value="P-loop containing nucleotide triphosphate hydrolases"/>
    <property type="match status" value="1"/>
</dbReference>
<feature type="repeat" description="WD" evidence="3">
    <location>
        <begin position="815"/>
        <end position="856"/>
    </location>
</feature>
<dbReference type="PROSITE" id="PS50082">
    <property type="entry name" value="WD_REPEATS_2"/>
    <property type="match status" value="8"/>
</dbReference>